<sequence length="652" mass="71162">MSKGTIERVAVLGAGSMGHGITEVTAMAGYDVTMRDIEAELVEEGYDQIEWSLEKLEEKDRLDESAAAVLERIETTTDLGEAVADADLVIEAAPENLELKHDIFTDLEDLTDEDTLLASNTSSLPISDIADVLENSERVLGLHFFNPPVKMDLVEVIYGEQTTDEVAEAGYEWVESIDKTPIYVRKDIRGFVVNTVLGPFGGEAAWMVSEGEATIRQADAAMVHRRGYPMGPFELADMTGIDIGYHVRKEADDPIPPIIEEKVENETLGQKTGEGFYDYENGDGADYEPGDGDGFDTLRIEARLANRAAYIVGEGVSTPEEVDTGVRLGLGFPEGICRRADRIGIDTIFEKLETLRDETGSDRFEPHPYLEQLLEEGRTGEDAGAGFYEYGTDENGLDSYHNLNADLEDGVLRVELDRPERMNALSEDLLAEIDDLFSGVDTDEIRCVTIEGAGDRAFSAGADISGFASTKPTDMMDVTPAFETVNDFPRPVVARIDGYCLGGGLELALACDLRLATERSQFGAPEIGLGLIPGGGGTQRLMRILGETRAKELVFRGSHIDAERAQDWGLINRAVDREEFDDVVEEFVSDLRNGPPIGLEVAKKVMNEGEDASMEAALAMESQGFGLLISTDDVLEGTAAFAEDREPEFEGE</sequence>
<dbReference type="InterPro" id="IPR001753">
    <property type="entry name" value="Enoyl-CoA_hydra/iso"/>
</dbReference>
<dbReference type="RefSeq" id="WP_049953181.1">
    <property type="nucleotide sequence ID" value="NZ_CP007055.1"/>
</dbReference>
<evidence type="ECO:0000256" key="5">
    <source>
        <dbReference type="ARBA" id="ARBA00022832"/>
    </source>
</evidence>
<accession>W0JRM8</accession>
<evidence type="ECO:0000256" key="9">
    <source>
        <dbReference type="ARBA" id="ARBA00023239"/>
    </source>
</evidence>
<comment type="pathway">
    <text evidence="1">Lipid metabolism; fatty acid beta-oxidation.</text>
</comment>
<keyword evidence="7" id="KW-0520">NAD</keyword>
<dbReference type="GeneID" id="25145770"/>
<dbReference type="Pfam" id="PF00378">
    <property type="entry name" value="ECH_1"/>
    <property type="match status" value="1"/>
</dbReference>
<proteinExistence type="inferred from homology"/>
<dbReference type="InterPro" id="IPR036291">
    <property type="entry name" value="NAD(P)-bd_dom_sf"/>
</dbReference>
<name>W0JRM8_9EURY</name>
<organism evidence="13 14">
    <name type="scientific">Halostagnicola larsenii XH-48</name>
    <dbReference type="NCBI Taxonomy" id="797299"/>
    <lineage>
        <taxon>Archaea</taxon>
        <taxon>Methanobacteriati</taxon>
        <taxon>Methanobacteriota</taxon>
        <taxon>Stenosarchaea group</taxon>
        <taxon>Halobacteria</taxon>
        <taxon>Halobacteriales</taxon>
        <taxon>Natrialbaceae</taxon>
        <taxon>Halostagnicola</taxon>
    </lineage>
</organism>
<dbReference type="HOGENOM" id="CLU_010448_2_1_2"/>
<dbReference type="SUPFAM" id="SSF52096">
    <property type="entry name" value="ClpP/crotonase"/>
    <property type="match status" value="1"/>
</dbReference>
<comment type="similarity">
    <text evidence="3">In the N-terminal section; belongs to the enoyl-CoA hydratase/isomerase family.</text>
</comment>
<dbReference type="Proteomes" id="UP000019024">
    <property type="component" value="Chromosome"/>
</dbReference>
<dbReference type="SUPFAM" id="SSF48179">
    <property type="entry name" value="6-phosphogluconate dehydrogenase C-terminal domain-like"/>
    <property type="match status" value="2"/>
</dbReference>
<reference evidence="13 14" key="1">
    <citation type="submission" date="2014-01" db="EMBL/GenBank/DDBJ databases">
        <authorList>
            <consortium name="DOE Joint Genome Institute"/>
            <person name="Anderson I."/>
            <person name="Huntemann M."/>
            <person name="Han J."/>
            <person name="Chen A."/>
            <person name="Kyrpides N."/>
            <person name="Mavromatis K."/>
            <person name="Markowitz V."/>
            <person name="Palaniappan K."/>
            <person name="Ivanova N."/>
            <person name="Schaumberg A."/>
            <person name="Pati A."/>
            <person name="Liolios K."/>
            <person name="Nordberg H.P."/>
            <person name="Cantor M.N."/>
            <person name="Hua S.X."/>
            <person name="Woyke T."/>
        </authorList>
    </citation>
    <scope>NUCLEOTIDE SEQUENCE [LARGE SCALE GENOMIC DNA]</scope>
    <source>
        <strain evidence="13 14">XH-48</strain>
    </source>
</reference>
<comment type="similarity">
    <text evidence="2 10">Belongs to the enoyl-CoA hydratase/isomerase family.</text>
</comment>
<dbReference type="GO" id="GO:0004300">
    <property type="term" value="F:enoyl-CoA hydratase activity"/>
    <property type="evidence" value="ECO:0007669"/>
    <property type="project" value="UniProtKB-EC"/>
</dbReference>
<dbReference type="CDD" id="cd06558">
    <property type="entry name" value="crotonase-like"/>
    <property type="match status" value="1"/>
</dbReference>
<dbReference type="FunFam" id="3.40.50.720:FF:000009">
    <property type="entry name" value="Fatty oxidation complex, alpha subunit"/>
    <property type="match status" value="1"/>
</dbReference>
<dbReference type="PANTHER" id="PTHR48075">
    <property type="entry name" value="3-HYDROXYACYL-COA DEHYDROGENASE FAMILY PROTEIN"/>
    <property type="match status" value="1"/>
</dbReference>
<gene>
    <name evidence="13" type="ORF">HALLA_15220</name>
</gene>
<dbReference type="Gene3D" id="3.90.226.10">
    <property type="entry name" value="2-enoyl-CoA Hydratase, Chain A, domain 1"/>
    <property type="match status" value="1"/>
</dbReference>
<feature type="domain" description="3-hydroxyacyl-CoA dehydrogenase C-terminal" evidence="11">
    <location>
        <begin position="294"/>
        <end position="390"/>
    </location>
</feature>
<evidence type="ECO:0000259" key="12">
    <source>
        <dbReference type="Pfam" id="PF02737"/>
    </source>
</evidence>
<dbReference type="PROSITE" id="PS00166">
    <property type="entry name" value="ENOYL_COA_HYDRATASE"/>
    <property type="match status" value="1"/>
</dbReference>
<dbReference type="InterPro" id="IPR013328">
    <property type="entry name" value="6PGD_dom2"/>
</dbReference>
<evidence type="ECO:0000256" key="2">
    <source>
        <dbReference type="ARBA" id="ARBA00005254"/>
    </source>
</evidence>
<protein>
    <recommendedName>
        <fullName evidence="4">enoyl-CoA hydratase</fullName>
        <ecNumber evidence="4">4.2.1.17</ecNumber>
    </recommendedName>
</protein>
<dbReference type="FunFam" id="3.90.226.10:FF:000009">
    <property type="entry name" value="Carnitinyl-CoA dehydratase"/>
    <property type="match status" value="1"/>
</dbReference>
<keyword evidence="9" id="KW-0456">Lyase</keyword>
<feature type="domain" description="3-hydroxyacyl-CoA dehydrogenase C-terminal" evidence="11">
    <location>
        <begin position="190"/>
        <end position="279"/>
    </location>
</feature>
<dbReference type="EC" id="4.2.1.17" evidence="4"/>
<evidence type="ECO:0000256" key="8">
    <source>
        <dbReference type="ARBA" id="ARBA00023098"/>
    </source>
</evidence>
<evidence type="ECO:0000256" key="1">
    <source>
        <dbReference type="ARBA" id="ARBA00005005"/>
    </source>
</evidence>
<dbReference type="eggNOG" id="arCOG00249">
    <property type="taxonomic scope" value="Archaea"/>
</dbReference>
<dbReference type="FunFam" id="1.10.12.10:FF:000001">
    <property type="entry name" value="Probable enoyl-CoA hydratase, mitochondrial"/>
    <property type="match status" value="1"/>
</dbReference>
<dbReference type="GO" id="GO:0006635">
    <property type="term" value="P:fatty acid beta-oxidation"/>
    <property type="evidence" value="ECO:0007669"/>
    <property type="project" value="UniProtKB-UniPathway"/>
</dbReference>
<dbReference type="InterPro" id="IPR008927">
    <property type="entry name" value="6-PGluconate_DH-like_C_sf"/>
</dbReference>
<dbReference type="OrthoDB" id="51300at2157"/>
<dbReference type="KEGG" id="hlr:HALLA_15220"/>
<dbReference type="Gene3D" id="1.10.1040.10">
    <property type="entry name" value="N-(1-d-carboxylethyl)-l-norvaline Dehydrogenase, domain 2"/>
    <property type="match status" value="2"/>
</dbReference>
<keyword evidence="14" id="KW-1185">Reference proteome</keyword>
<dbReference type="EMBL" id="CP007055">
    <property type="protein sequence ID" value="AHF99941.1"/>
    <property type="molecule type" value="Genomic_DNA"/>
</dbReference>
<evidence type="ECO:0000259" key="11">
    <source>
        <dbReference type="Pfam" id="PF00725"/>
    </source>
</evidence>
<dbReference type="InterPro" id="IPR029045">
    <property type="entry name" value="ClpP/crotonase-like_dom_sf"/>
</dbReference>
<dbReference type="UniPathway" id="UPA00659"/>
<dbReference type="STRING" id="797299.HALLA_15220"/>
<evidence type="ECO:0000256" key="7">
    <source>
        <dbReference type="ARBA" id="ARBA00023027"/>
    </source>
</evidence>
<dbReference type="Pfam" id="PF00725">
    <property type="entry name" value="3HCDH"/>
    <property type="match status" value="2"/>
</dbReference>
<dbReference type="Gene3D" id="3.40.50.720">
    <property type="entry name" value="NAD(P)-binding Rossmann-like Domain"/>
    <property type="match status" value="1"/>
</dbReference>
<evidence type="ECO:0000256" key="3">
    <source>
        <dbReference type="ARBA" id="ARBA00008750"/>
    </source>
</evidence>
<dbReference type="GO" id="GO:0016616">
    <property type="term" value="F:oxidoreductase activity, acting on the CH-OH group of donors, NAD or NADP as acceptor"/>
    <property type="evidence" value="ECO:0007669"/>
    <property type="project" value="InterPro"/>
</dbReference>
<evidence type="ECO:0000313" key="13">
    <source>
        <dbReference type="EMBL" id="AHF99941.1"/>
    </source>
</evidence>
<dbReference type="InterPro" id="IPR006108">
    <property type="entry name" value="3HC_DH_C"/>
</dbReference>
<dbReference type="InterPro" id="IPR006176">
    <property type="entry name" value="3-OHacyl-CoA_DH_NAD-bd"/>
</dbReference>
<evidence type="ECO:0000313" key="14">
    <source>
        <dbReference type="Proteomes" id="UP000019024"/>
    </source>
</evidence>
<dbReference type="PATRIC" id="fig|797299.3.peg.2051"/>
<dbReference type="GO" id="GO:0070403">
    <property type="term" value="F:NAD+ binding"/>
    <property type="evidence" value="ECO:0007669"/>
    <property type="project" value="InterPro"/>
</dbReference>
<dbReference type="PANTHER" id="PTHR48075:SF5">
    <property type="entry name" value="3-HYDROXYBUTYRYL-COA DEHYDROGENASE"/>
    <property type="match status" value="1"/>
</dbReference>
<evidence type="ECO:0000256" key="4">
    <source>
        <dbReference type="ARBA" id="ARBA00012076"/>
    </source>
</evidence>
<keyword evidence="8" id="KW-0443">Lipid metabolism</keyword>
<dbReference type="Pfam" id="PF02737">
    <property type="entry name" value="3HCDH_N"/>
    <property type="match status" value="1"/>
</dbReference>
<feature type="domain" description="3-hydroxyacyl-CoA dehydrogenase NAD binding" evidence="12">
    <location>
        <begin position="9"/>
        <end position="187"/>
    </location>
</feature>
<dbReference type="AlphaFoldDB" id="W0JRM8"/>
<evidence type="ECO:0000256" key="6">
    <source>
        <dbReference type="ARBA" id="ARBA00023002"/>
    </source>
</evidence>
<keyword evidence="6" id="KW-0560">Oxidoreductase</keyword>
<dbReference type="SUPFAM" id="SSF51735">
    <property type="entry name" value="NAD(P)-binding Rossmann-fold domains"/>
    <property type="match status" value="1"/>
</dbReference>
<dbReference type="InterPro" id="IPR018376">
    <property type="entry name" value="Enoyl-CoA_hyd/isom_CS"/>
</dbReference>
<evidence type="ECO:0000256" key="10">
    <source>
        <dbReference type="RuleBase" id="RU003707"/>
    </source>
</evidence>
<keyword evidence="5" id="KW-0276">Fatty acid metabolism</keyword>